<feature type="transmembrane region" description="Helical" evidence="1">
    <location>
        <begin position="99"/>
        <end position="116"/>
    </location>
</feature>
<accession>A0ABU0LSJ0</accession>
<sequence length="160" mass="16801">METLTELATALGVWPGAQWLRASWVAYLVVNAVHIIGIALLVGPIVILDLRLMGAWRHLPLSALAPLLSHVAAFGLGLAVLAGAWLFTVRPAEYLANPAFGWKLALIALALANIAVQHANPAYRRALATDLASAGVKLSAAASALLWVGVVIAGRWIGFA</sequence>
<organism evidence="3 4">
    <name type="scientific">Ancylobacter amanitiformis</name>
    <dbReference type="NCBI Taxonomy" id="217069"/>
    <lineage>
        <taxon>Bacteria</taxon>
        <taxon>Pseudomonadati</taxon>
        <taxon>Pseudomonadota</taxon>
        <taxon>Alphaproteobacteria</taxon>
        <taxon>Hyphomicrobiales</taxon>
        <taxon>Xanthobacteraceae</taxon>
        <taxon>Ancylobacter</taxon>
    </lineage>
</organism>
<proteinExistence type="predicted"/>
<feature type="domain" description="DUF6644" evidence="2">
    <location>
        <begin position="31"/>
        <end position="160"/>
    </location>
</feature>
<evidence type="ECO:0000313" key="4">
    <source>
        <dbReference type="Proteomes" id="UP001235094"/>
    </source>
</evidence>
<dbReference type="EMBL" id="JAUSVR010000007">
    <property type="protein sequence ID" value="MDQ0511675.1"/>
    <property type="molecule type" value="Genomic_DNA"/>
</dbReference>
<dbReference type="RefSeq" id="WP_306890367.1">
    <property type="nucleotide sequence ID" value="NZ_JAUSVR010000007.1"/>
</dbReference>
<keyword evidence="1" id="KW-0472">Membrane</keyword>
<dbReference type="InterPro" id="IPR046586">
    <property type="entry name" value="DUF6644"/>
</dbReference>
<keyword evidence="4" id="KW-1185">Reference proteome</keyword>
<keyword evidence="1" id="KW-0812">Transmembrane</keyword>
<gene>
    <name evidence="3" type="ORF">QOZ99_002574</name>
</gene>
<dbReference type="Pfam" id="PF20349">
    <property type="entry name" value="DUF6644"/>
    <property type="match status" value="1"/>
</dbReference>
<protein>
    <recommendedName>
        <fullName evidence="2">DUF6644 domain-containing protein</fullName>
    </recommendedName>
</protein>
<evidence type="ECO:0000313" key="3">
    <source>
        <dbReference type="EMBL" id="MDQ0511675.1"/>
    </source>
</evidence>
<reference evidence="3 4" key="1">
    <citation type="submission" date="2023-07" db="EMBL/GenBank/DDBJ databases">
        <title>Genomic Encyclopedia of Type Strains, Phase IV (KMG-IV): sequencing the most valuable type-strain genomes for metagenomic binning, comparative biology and taxonomic classification.</title>
        <authorList>
            <person name="Goeker M."/>
        </authorList>
    </citation>
    <scope>NUCLEOTIDE SEQUENCE [LARGE SCALE GENOMIC DNA]</scope>
    <source>
        <strain evidence="3 4">DSM 15561</strain>
    </source>
</reference>
<keyword evidence="1" id="KW-1133">Transmembrane helix</keyword>
<feature type="transmembrane region" description="Helical" evidence="1">
    <location>
        <begin position="59"/>
        <end position="87"/>
    </location>
</feature>
<feature type="transmembrane region" description="Helical" evidence="1">
    <location>
        <begin position="24"/>
        <end position="47"/>
    </location>
</feature>
<name>A0ABU0LSJ0_9HYPH</name>
<dbReference type="Proteomes" id="UP001235094">
    <property type="component" value="Unassembled WGS sequence"/>
</dbReference>
<evidence type="ECO:0000256" key="1">
    <source>
        <dbReference type="SAM" id="Phobius"/>
    </source>
</evidence>
<evidence type="ECO:0000259" key="2">
    <source>
        <dbReference type="Pfam" id="PF20349"/>
    </source>
</evidence>
<comment type="caution">
    <text evidence="3">The sequence shown here is derived from an EMBL/GenBank/DDBJ whole genome shotgun (WGS) entry which is preliminary data.</text>
</comment>
<feature type="transmembrane region" description="Helical" evidence="1">
    <location>
        <begin position="136"/>
        <end position="157"/>
    </location>
</feature>